<dbReference type="Gene3D" id="1.10.1220.10">
    <property type="entry name" value="Met repressor-like"/>
    <property type="match status" value="1"/>
</dbReference>
<protein>
    <recommendedName>
        <fullName evidence="3">Toxin-antitoxin system HicB family antitoxin</fullName>
    </recommendedName>
</protein>
<dbReference type="EMBL" id="VLNY01000003">
    <property type="protein sequence ID" value="KAA0023312.1"/>
    <property type="molecule type" value="Genomic_DNA"/>
</dbReference>
<name>A0A5A7SDP8_9NOCA</name>
<dbReference type="InterPro" id="IPR010985">
    <property type="entry name" value="Ribbon_hlx_hlx"/>
</dbReference>
<evidence type="ECO:0008006" key="3">
    <source>
        <dbReference type="Google" id="ProtNLM"/>
    </source>
</evidence>
<evidence type="ECO:0000313" key="2">
    <source>
        <dbReference type="Proteomes" id="UP000322244"/>
    </source>
</evidence>
<gene>
    <name evidence="1" type="ORF">FOY51_07795</name>
</gene>
<dbReference type="AlphaFoldDB" id="A0A5A7SDP8"/>
<dbReference type="InterPro" id="IPR013321">
    <property type="entry name" value="Arc_rbn_hlx_hlx"/>
</dbReference>
<organism evidence="1 2">
    <name type="scientific">Antrihabitans cavernicola</name>
    <dbReference type="NCBI Taxonomy" id="2495913"/>
    <lineage>
        <taxon>Bacteria</taxon>
        <taxon>Bacillati</taxon>
        <taxon>Actinomycetota</taxon>
        <taxon>Actinomycetes</taxon>
        <taxon>Mycobacteriales</taxon>
        <taxon>Nocardiaceae</taxon>
        <taxon>Antrihabitans</taxon>
    </lineage>
</organism>
<dbReference type="RefSeq" id="WP_149429656.1">
    <property type="nucleotide sequence ID" value="NZ_VLNY01000003.1"/>
</dbReference>
<dbReference type="SUPFAM" id="SSF47598">
    <property type="entry name" value="Ribbon-helix-helix"/>
    <property type="match status" value="1"/>
</dbReference>
<comment type="caution">
    <text evidence="1">The sequence shown here is derived from an EMBL/GenBank/DDBJ whole genome shotgun (WGS) entry which is preliminary data.</text>
</comment>
<dbReference type="OrthoDB" id="5193907at2"/>
<accession>A0A5A7SDP8</accession>
<dbReference type="GO" id="GO:0006355">
    <property type="term" value="P:regulation of DNA-templated transcription"/>
    <property type="evidence" value="ECO:0007669"/>
    <property type="project" value="InterPro"/>
</dbReference>
<keyword evidence="2" id="KW-1185">Reference proteome</keyword>
<reference evidence="1 2" key="1">
    <citation type="submission" date="2019-07" db="EMBL/GenBank/DDBJ databases">
        <title>Rhodococcus cavernicolus sp. nov., isolated from a cave.</title>
        <authorList>
            <person name="Lee S.D."/>
        </authorList>
    </citation>
    <scope>NUCLEOTIDE SEQUENCE [LARGE SCALE GENOMIC DNA]</scope>
    <source>
        <strain evidence="1 2">C1-24</strain>
    </source>
</reference>
<evidence type="ECO:0000313" key="1">
    <source>
        <dbReference type="EMBL" id="KAA0023312.1"/>
    </source>
</evidence>
<dbReference type="Proteomes" id="UP000322244">
    <property type="component" value="Unassembled WGS sequence"/>
</dbReference>
<proteinExistence type="predicted"/>
<sequence length="159" mass="16732">MNIEQHTSRLRDDLLAAAALGDDSTRATAEALARAADTSARLMVLSALSDFASEVTTALGDRSVHVVLDGADARVDVRTDAPAADDSAAEQPHTAADAKAAFDDAAGEISRVTLRLVEQMKARAEDAAAQNGQSLNSWLSQAVQGALRDQMRKSGNNWS</sequence>